<proteinExistence type="predicted"/>
<reference evidence="1 2" key="1">
    <citation type="submission" date="2024-10" db="EMBL/GenBank/DDBJ databases">
        <title>The Natural Products Discovery Center: Release of the First 8490 Sequenced Strains for Exploring Actinobacteria Biosynthetic Diversity.</title>
        <authorList>
            <person name="Kalkreuter E."/>
            <person name="Kautsar S.A."/>
            <person name="Yang D."/>
            <person name="Bader C.D."/>
            <person name="Teijaro C.N."/>
            <person name="Fluegel L."/>
            <person name="Davis C.M."/>
            <person name="Simpson J.R."/>
            <person name="Lauterbach L."/>
            <person name="Steele A.D."/>
            <person name="Gui C."/>
            <person name="Meng S."/>
            <person name="Li G."/>
            <person name="Viehrig K."/>
            <person name="Ye F."/>
            <person name="Su P."/>
            <person name="Kiefer A.F."/>
            <person name="Nichols A."/>
            <person name="Cepeda A.J."/>
            <person name="Yan W."/>
            <person name="Fan B."/>
            <person name="Jiang Y."/>
            <person name="Adhikari A."/>
            <person name="Zheng C.-J."/>
            <person name="Schuster L."/>
            <person name="Cowan T.M."/>
            <person name="Smanski M.J."/>
            <person name="Chevrette M.G."/>
            <person name="De Carvalho L.P.S."/>
            <person name="Shen B."/>
        </authorList>
    </citation>
    <scope>NUCLEOTIDE SEQUENCE [LARGE SCALE GENOMIC DNA]</scope>
    <source>
        <strain evidence="1 2">NPDC053399</strain>
    </source>
</reference>
<dbReference type="Proteomes" id="UP001614394">
    <property type="component" value="Unassembled WGS sequence"/>
</dbReference>
<dbReference type="InterPro" id="IPR037883">
    <property type="entry name" value="Knr4/Smi1-like_sf"/>
</dbReference>
<organism evidence="1 2">
    <name type="scientific">Streptomyces fildesensis</name>
    <dbReference type="NCBI Taxonomy" id="375757"/>
    <lineage>
        <taxon>Bacteria</taxon>
        <taxon>Bacillati</taxon>
        <taxon>Actinomycetota</taxon>
        <taxon>Actinomycetes</taxon>
        <taxon>Kitasatosporales</taxon>
        <taxon>Streptomycetaceae</taxon>
        <taxon>Streptomyces</taxon>
    </lineage>
</organism>
<dbReference type="EMBL" id="JBITYG010000012">
    <property type="protein sequence ID" value="MFI9105536.1"/>
    <property type="molecule type" value="Genomic_DNA"/>
</dbReference>
<keyword evidence="2" id="KW-1185">Reference proteome</keyword>
<dbReference type="RefSeq" id="WP_399656290.1">
    <property type="nucleotide sequence ID" value="NZ_JBITYG010000012.1"/>
</dbReference>
<dbReference type="Pfam" id="PF14568">
    <property type="entry name" value="SUKH_6"/>
    <property type="match status" value="1"/>
</dbReference>
<comment type="caution">
    <text evidence="1">The sequence shown here is derived from an EMBL/GenBank/DDBJ whole genome shotgun (WGS) entry which is preliminary data.</text>
</comment>
<dbReference type="Gene3D" id="3.40.1580.10">
    <property type="entry name" value="SMI1/KNR4-like"/>
    <property type="match status" value="1"/>
</dbReference>
<evidence type="ECO:0000313" key="1">
    <source>
        <dbReference type="EMBL" id="MFI9105536.1"/>
    </source>
</evidence>
<protein>
    <submittedName>
        <fullName evidence="1">SMI1/KNR4 family protein</fullName>
    </submittedName>
</protein>
<sequence length="160" mass="17875">MAAPVGGGDSVDWGTIRADYGWQFPNDYKEFVAVYGMGSIGDSLFISTPPFSEYPYASHLLSETPYPPPGGLLCWGTNEGGDDFLWRCADADPEQWTIVIRTRDQTLHEYDMGIGEFLLNVISGNLVIPLTASLEIDPPVFETWREEDLRMKEEGELEGF</sequence>
<gene>
    <name evidence="1" type="ORF">ACIGXA_34025</name>
</gene>
<name>A0ABW8CJI9_9ACTN</name>
<accession>A0ABW8CJI9</accession>
<evidence type="ECO:0000313" key="2">
    <source>
        <dbReference type="Proteomes" id="UP001614394"/>
    </source>
</evidence>
<dbReference type="SUPFAM" id="SSF160631">
    <property type="entry name" value="SMI1/KNR4-like"/>
    <property type="match status" value="1"/>
</dbReference>